<dbReference type="CDD" id="cd00268">
    <property type="entry name" value="DEADc"/>
    <property type="match status" value="1"/>
</dbReference>
<evidence type="ECO:0000256" key="3">
    <source>
        <dbReference type="ARBA" id="ARBA00022806"/>
    </source>
</evidence>
<evidence type="ECO:0000259" key="8">
    <source>
        <dbReference type="PROSITE" id="PS51194"/>
    </source>
</evidence>
<evidence type="ECO:0000313" key="9">
    <source>
        <dbReference type="EMBL" id="RAS75102.1"/>
    </source>
</evidence>
<dbReference type="InterPro" id="IPR027417">
    <property type="entry name" value="P-loop_NTPase"/>
</dbReference>
<dbReference type="GO" id="GO:0003723">
    <property type="term" value="F:RNA binding"/>
    <property type="evidence" value="ECO:0007669"/>
    <property type="project" value="TreeGrafter"/>
</dbReference>
<dbReference type="GO" id="GO:0003724">
    <property type="term" value="F:RNA helicase activity"/>
    <property type="evidence" value="ECO:0007669"/>
    <property type="project" value="UniProtKB-EC"/>
</dbReference>
<dbReference type="RefSeq" id="WP_142673123.1">
    <property type="nucleotide sequence ID" value="NZ_LVYK01000039.1"/>
</dbReference>
<proteinExistence type="inferred from homology"/>
<evidence type="ECO:0000256" key="4">
    <source>
        <dbReference type="ARBA" id="ARBA00022840"/>
    </source>
</evidence>
<feature type="region of interest" description="Disordered" evidence="6">
    <location>
        <begin position="281"/>
        <end position="315"/>
    </location>
</feature>
<dbReference type="InterPro" id="IPR001650">
    <property type="entry name" value="Helicase_C-like"/>
</dbReference>
<protein>
    <recommendedName>
        <fullName evidence="11">DEAD/DEAH box helicase</fullName>
    </recommendedName>
</protein>
<dbReference type="InterPro" id="IPR044742">
    <property type="entry name" value="DEAD/DEAH_RhlB"/>
</dbReference>
<comment type="similarity">
    <text evidence="5">Belongs to the DEAD box helicase family.</text>
</comment>
<dbReference type="GO" id="GO:0016787">
    <property type="term" value="F:hydrolase activity"/>
    <property type="evidence" value="ECO:0007669"/>
    <property type="project" value="UniProtKB-KW"/>
</dbReference>
<reference evidence="9 10" key="1">
    <citation type="submission" date="2016-03" db="EMBL/GenBank/DDBJ databases">
        <title>Comparison of Bacillus endophyticus and B. anthracis characteristics using whole genome sequence analysis and microbiological techniques.</title>
        <authorList>
            <person name="Lekota K.E."/>
            <person name="Mafofo J."/>
            <person name="Rees J."/>
            <person name="Muchadeyi F.C."/>
            <person name="Madoroba E."/>
            <person name="Van Heerden H."/>
        </authorList>
    </citation>
    <scope>NUCLEOTIDE SEQUENCE [LARGE SCALE GENOMIC DNA]</scope>
    <source>
        <strain evidence="9 10">3631_10C</strain>
    </source>
</reference>
<dbReference type="PANTHER" id="PTHR47963">
    <property type="entry name" value="DEAD-BOX ATP-DEPENDENT RNA HELICASE 47, MITOCHONDRIAL"/>
    <property type="match status" value="1"/>
</dbReference>
<dbReference type="SMART" id="SM00487">
    <property type="entry name" value="DEXDc"/>
    <property type="match status" value="1"/>
</dbReference>
<dbReference type="InterPro" id="IPR050547">
    <property type="entry name" value="DEAD_box_RNA_helicases"/>
</dbReference>
<keyword evidence="2 5" id="KW-0378">Hydrolase</keyword>
<dbReference type="InterPro" id="IPR011545">
    <property type="entry name" value="DEAD/DEAH_box_helicase_dom"/>
</dbReference>
<dbReference type="InterPro" id="IPR014001">
    <property type="entry name" value="Helicase_ATP-bd"/>
</dbReference>
<feature type="domain" description="Helicase ATP-binding" evidence="7">
    <location>
        <begin position="1"/>
        <end position="163"/>
    </location>
</feature>
<dbReference type="PANTHER" id="PTHR47963:SF5">
    <property type="entry name" value="DEAD-BOX ATP-DEPENDENT RNA HELICASE CSHA"/>
    <property type="match status" value="1"/>
</dbReference>
<feature type="non-terminal residue" evidence="9">
    <location>
        <position position="1"/>
    </location>
</feature>
<feature type="compositionally biased region" description="Basic residues" evidence="6">
    <location>
        <begin position="289"/>
        <end position="302"/>
    </location>
</feature>
<dbReference type="PROSITE" id="PS00039">
    <property type="entry name" value="DEAD_ATP_HELICASE"/>
    <property type="match status" value="1"/>
</dbReference>
<dbReference type="Pfam" id="PF00270">
    <property type="entry name" value="DEAD"/>
    <property type="match status" value="1"/>
</dbReference>
<evidence type="ECO:0000256" key="2">
    <source>
        <dbReference type="ARBA" id="ARBA00022801"/>
    </source>
</evidence>
<dbReference type="InterPro" id="IPR000629">
    <property type="entry name" value="RNA-helicase_DEAD-box_CS"/>
</dbReference>
<dbReference type="Proteomes" id="UP000250174">
    <property type="component" value="Unassembled WGS sequence"/>
</dbReference>
<evidence type="ECO:0000256" key="5">
    <source>
        <dbReference type="RuleBase" id="RU000492"/>
    </source>
</evidence>
<keyword evidence="4 5" id="KW-0067">ATP-binding</keyword>
<organism evidence="9 10">
    <name type="scientific">Priestia endophytica</name>
    <dbReference type="NCBI Taxonomy" id="135735"/>
    <lineage>
        <taxon>Bacteria</taxon>
        <taxon>Bacillati</taxon>
        <taxon>Bacillota</taxon>
        <taxon>Bacilli</taxon>
        <taxon>Bacillales</taxon>
        <taxon>Bacillaceae</taxon>
        <taxon>Priestia</taxon>
    </lineage>
</organism>
<comment type="caution">
    <text evidence="9">The sequence shown here is derived from an EMBL/GenBank/DDBJ whole genome shotgun (WGS) entry which is preliminary data.</text>
</comment>
<evidence type="ECO:0000259" key="7">
    <source>
        <dbReference type="PROSITE" id="PS51192"/>
    </source>
</evidence>
<keyword evidence="3 5" id="KW-0347">Helicase</keyword>
<keyword evidence="1 5" id="KW-0547">Nucleotide-binding</keyword>
<feature type="domain" description="Helicase C-terminal" evidence="8">
    <location>
        <begin position="19"/>
        <end position="224"/>
    </location>
</feature>
<evidence type="ECO:0000256" key="6">
    <source>
        <dbReference type="SAM" id="MobiDB-lite"/>
    </source>
</evidence>
<dbReference type="Gene3D" id="3.40.50.300">
    <property type="entry name" value="P-loop containing nucleotide triphosphate hydrolases"/>
    <property type="match status" value="2"/>
</dbReference>
<gene>
    <name evidence="9" type="ORF">A3864_16695</name>
</gene>
<evidence type="ECO:0008006" key="11">
    <source>
        <dbReference type="Google" id="ProtNLM"/>
    </source>
</evidence>
<evidence type="ECO:0000256" key="1">
    <source>
        <dbReference type="ARBA" id="ARBA00022741"/>
    </source>
</evidence>
<sequence length="315" mass="35063">DLIGQAQTGTGKTTAFGIPLIERVELGEKTIQGIVLAPTRELAIQVAEELNRIGQVKGVQTLPIYGGQDINRQIKALKKRPHIISATPGRLMDHMKRRTIRLDHIRTAVLDEADEMLNMGFIEDIQTILGSISSPHQTLLFSATMSKQVQSLAQKFMNTPELVKVKAKGLTSYVHRIGRTGRAGTKGLAVTFITTRERRHLKVIEDVTKTNMSRQSPPTSSEVMAGNQEAIVHRVMTTIDKRELGEYKPMAEKLLEEVDSVTLLSATLKLLTKESNTTPVQLTEVAPLRKGKAKTDRKRSRGRKEAAGRKKTYRR</sequence>
<name>A0AAX1Q761_9BACI</name>
<dbReference type="EMBL" id="LVYK01000039">
    <property type="protein sequence ID" value="RAS75102.1"/>
    <property type="molecule type" value="Genomic_DNA"/>
</dbReference>
<dbReference type="AlphaFoldDB" id="A0AAX1Q761"/>
<evidence type="ECO:0000313" key="10">
    <source>
        <dbReference type="Proteomes" id="UP000250174"/>
    </source>
</evidence>
<accession>A0AAX1Q761</accession>
<dbReference type="PROSITE" id="PS51194">
    <property type="entry name" value="HELICASE_CTER"/>
    <property type="match status" value="1"/>
</dbReference>
<dbReference type="GO" id="GO:0005524">
    <property type="term" value="F:ATP binding"/>
    <property type="evidence" value="ECO:0007669"/>
    <property type="project" value="UniProtKB-KW"/>
</dbReference>
<dbReference type="SUPFAM" id="SSF52540">
    <property type="entry name" value="P-loop containing nucleoside triphosphate hydrolases"/>
    <property type="match status" value="2"/>
</dbReference>
<dbReference type="PROSITE" id="PS51192">
    <property type="entry name" value="HELICASE_ATP_BIND_1"/>
    <property type="match status" value="1"/>
</dbReference>